<evidence type="ECO:0000256" key="9">
    <source>
        <dbReference type="PROSITE-ProRule" id="PRU10141"/>
    </source>
</evidence>
<dbReference type="EMBL" id="PVWO01000445">
    <property type="protein sequence ID" value="PSB48240.1"/>
    <property type="molecule type" value="Genomic_DNA"/>
</dbReference>
<evidence type="ECO:0000256" key="2">
    <source>
        <dbReference type="ARBA" id="ARBA00022527"/>
    </source>
</evidence>
<accession>A0A2T1FTH0</accession>
<evidence type="ECO:0000256" key="3">
    <source>
        <dbReference type="ARBA" id="ARBA00022679"/>
    </source>
</evidence>
<comment type="catalytic activity">
    <reaction evidence="7">
        <text>L-threonyl-[protein] + ATP = O-phospho-L-threonyl-[protein] + ADP + H(+)</text>
        <dbReference type="Rhea" id="RHEA:46608"/>
        <dbReference type="Rhea" id="RHEA-COMP:11060"/>
        <dbReference type="Rhea" id="RHEA-COMP:11605"/>
        <dbReference type="ChEBI" id="CHEBI:15378"/>
        <dbReference type="ChEBI" id="CHEBI:30013"/>
        <dbReference type="ChEBI" id="CHEBI:30616"/>
        <dbReference type="ChEBI" id="CHEBI:61977"/>
        <dbReference type="ChEBI" id="CHEBI:456216"/>
        <dbReference type="EC" id="2.7.11.1"/>
    </reaction>
</comment>
<dbReference type="InterPro" id="IPR011009">
    <property type="entry name" value="Kinase-like_dom_sf"/>
</dbReference>
<gene>
    <name evidence="11" type="ORF">C7B77_23965</name>
</gene>
<sequence>MNIVVDGRYQIIKRLGKGGFAHTYLAKNLTAPGNPTCVVKQLRPKVEHPRMLQLFQLEAAILARFKHAQIPNQVECFEHQGDFFMVQDFVAGDDLSKEFTIGHQWSEAKVVKFLREMLTVLDYVHEKQAIHRDIKPANIIRRWDSGQLCLIDFGAVHDLGSESEASTTVVGTPGYHAPEQAEGVATFGSDIYSLGMTAIQFLTGQYPLHLPRNESQEVIWRDLTQISDRLAAILERMTRVDCVERYECANDVLLDLEIFPLDFGDENRCSNPADRRLTSKLMVVTMLLGLGLGSTATIVNQVESYKTTVEVSFDDARR</sequence>
<evidence type="ECO:0000256" key="6">
    <source>
        <dbReference type="ARBA" id="ARBA00022840"/>
    </source>
</evidence>
<dbReference type="OrthoDB" id="420726at2"/>
<dbReference type="RefSeq" id="WP_106310827.1">
    <property type="nucleotide sequence ID" value="NZ_PVWO01000445.1"/>
</dbReference>
<comment type="catalytic activity">
    <reaction evidence="8">
        <text>L-seryl-[protein] + ATP = O-phospho-L-seryl-[protein] + ADP + H(+)</text>
        <dbReference type="Rhea" id="RHEA:17989"/>
        <dbReference type="Rhea" id="RHEA-COMP:9863"/>
        <dbReference type="Rhea" id="RHEA-COMP:11604"/>
        <dbReference type="ChEBI" id="CHEBI:15378"/>
        <dbReference type="ChEBI" id="CHEBI:29999"/>
        <dbReference type="ChEBI" id="CHEBI:30616"/>
        <dbReference type="ChEBI" id="CHEBI:83421"/>
        <dbReference type="ChEBI" id="CHEBI:456216"/>
        <dbReference type="EC" id="2.7.11.1"/>
    </reaction>
</comment>
<dbReference type="CDD" id="cd14014">
    <property type="entry name" value="STKc_PknB_like"/>
    <property type="match status" value="1"/>
</dbReference>
<dbReference type="Proteomes" id="UP000238937">
    <property type="component" value="Unassembled WGS sequence"/>
</dbReference>
<dbReference type="InterPro" id="IPR000719">
    <property type="entry name" value="Prot_kinase_dom"/>
</dbReference>
<name>A0A2T1FTH0_9CYAN</name>
<dbReference type="Pfam" id="PF00069">
    <property type="entry name" value="Pkinase"/>
    <property type="match status" value="1"/>
</dbReference>
<keyword evidence="3" id="KW-0808">Transferase</keyword>
<feature type="domain" description="Protein kinase" evidence="10">
    <location>
        <begin position="9"/>
        <end position="259"/>
    </location>
</feature>
<keyword evidence="2" id="KW-0723">Serine/threonine-protein kinase</keyword>
<evidence type="ECO:0000256" key="5">
    <source>
        <dbReference type="ARBA" id="ARBA00022777"/>
    </source>
</evidence>
<feature type="binding site" evidence="9">
    <location>
        <position position="40"/>
    </location>
    <ligand>
        <name>ATP</name>
        <dbReference type="ChEBI" id="CHEBI:30616"/>
    </ligand>
</feature>
<dbReference type="PROSITE" id="PS00107">
    <property type="entry name" value="PROTEIN_KINASE_ATP"/>
    <property type="match status" value="1"/>
</dbReference>
<reference evidence="11 12" key="1">
    <citation type="submission" date="2018-03" db="EMBL/GenBank/DDBJ databases">
        <title>The ancient ancestry and fast evolution of plastids.</title>
        <authorList>
            <person name="Moore K.R."/>
            <person name="Magnabosco C."/>
            <person name="Momper L."/>
            <person name="Gold D.A."/>
            <person name="Bosak T."/>
            <person name="Fournier G.P."/>
        </authorList>
    </citation>
    <scope>NUCLEOTIDE SEQUENCE [LARGE SCALE GENOMIC DNA]</scope>
    <source>
        <strain evidence="11 12">CCALA 037</strain>
    </source>
</reference>
<dbReference type="GO" id="GO:0005524">
    <property type="term" value="F:ATP binding"/>
    <property type="evidence" value="ECO:0007669"/>
    <property type="project" value="UniProtKB-UniRule"/>
</dbReference>
<evidence type="ECO:0000313" key="11">
    <source>
        <dbReference type="EMBL" id="PSB48240.1"/>
    </source>
</evidence>
<comment type="caution">
    <text evidence="11">The sequence shown here is derived from an EMBL/GenBank/DDBJ whole genome shotgun (WGS) entry which is preliminary data.</text>
</comment>
<dbReference type="Gene3D" id="3.30.200.20">
    <property type="entry name" value="Phosphorylase Kinase, domain 1"/>
    <property type="match status" value="1"/>
</dbReference>
<dbReference type="PROSITE" id="PS50011">
    <property type="entry name" value="PROTEIN_KINASE_DOM"/>
    <property type="match status" value="1"/>
</dbReference>
<keyword evidence="4 9" id="KW-0547">Nucleotide-binding</keyword>
<dbReference type="AlphaFoldDB" id="A0A2T1FTH0"/>
<evidence type="ECO:0000256" key="8">
    <source>
        <dbReference type="ARBA" id="ARBA00048679"/>
    </source>
</evidence>
<evidence type="ECO:0000313" key="12">
    <source>
        <dbReference type="Proteomes" id="UP000238937"/>
    </source>
</evidence>
<keyword evidence="6 9" id="KW-0067">ATP-binding</keyword>
<dbReference type="SMART" id="SM00220">
    <property type="entry name" value="S_TKc"/>
    <property type="match status" value="1"/>
</dbReference>
<keyword evidence="5" id="KW-0418">Kinase</keyword>
<dbReference type="GO" id="GO:0004674">
    <property type="term" value="F:protein serine/threonine kinase activity"/>
    <property type="evidence" value="ECO:0007669"/>
    <property type="project" value="UniProtKB-KW"/>
</dbReference>
<organism evidence="11 12">
    <name type="scientific">Chamaesiphon polymorphus CCALA 037</name>
    <dbReference type="NCBI Taxonomy" id="2107692"/>
    <lineage>
        <taxon>Bacteria</taxon>
        <taxon>Bacillati</taxon>
        <taxon>Cyanobacteriota</taxon>
        <taxon>Cyanophyceae</taxon>
        <taxon>Gomontiellales</taxon>
        <taxon>Chamaesiphonaceae</taxon>
        <taxon>Chamaesiphon</taxon>
    </lineage>
</organism>
<evidence type="ECO:0000256" key="4">
    <source>
        <dbReference type="ARBA" id="ARBA00022741"/>
    </source>
</evidence>
<evidence type="ECO:0000256" key="1">
    <source>
        <dbReference type="ARBA" id="ARBA00012513"/>
    </source>
</evidence>
<dbReference type="EC" id="2.7.11.1" evidence="1"/>
<evidence type="ECO:0000259" key="10">
    <source>
        <dbReference type="PROSITE" id="PS50011"/>
    </source>
</evidence>
<dbReference type="Gene3D" id="1.10.510.10">
    <property type="entry name" value="Transferase(Phosphotransferase) domain 1"/>
    <property type="match status" value="1"/>
</dbReference>
<dbReference type="PANTHER" id="PTHR24363:SF0">
    <property type="entry name" value="SERINE_THREONINE KINASE LIKE DOMAIN CONTAINING 1"/>
    <property type="match status" value="1"/>
</dbReference>
<protein>
    <recommendedName>
        <fullName evidence="1">non-specific serine/threonine protein kinase</fullName>
        <ecNumber evidence="1">2.7.11.1</ecNumber>
    </recommendedName>
</protein>
<keyword evidence="12" id="KW-1185">Reference proteome</keyword>
<dbReference type="PANTHER" id="PTHR24363">
    <property type="entry name" value="SERINE/THREONINE PROTEIN KINASE"/>
    <property type="match status" value="1"/>
</dbReference>
<proteinExistence type="predicted"/>
<dbReference type="InterPro" id="IPR017441">
    <property type="entry name" value="Protein_kinase_ATP_BS"/>
</dbReference>
<evidence type="ECO:0000256" key="7">
    <source>
        <dbReference type="ARBA" id="ARBA00047899"/>
    </source>
</evidence>
<dbReference type="SUPFAM" id="SSF56112">
    <property type="entry name" value="Protein kinase-like (PK-like)"/>
    <property type="match status" value="1"/>
</dbReference>